<evidence type="ECO:0000313" key="2">
    <source>
        <dbReference type="EMBL" id="KAF8434096.1"/>
    </source>
</evidence>
<proteinExistence type="predicted"/>
<reference evidence="2" key="1">
    <citation type="submission" date="2019-10" db="EMBL/GenBank/DDBJ databases">
        <authorList>
            <consortium name="DOE Joint Genome Institute"/>
            <person name="Kuo A."/>
            <person name="Miyauchi S."/>
            <person name="Kiss E."/>
            <person name="Drula E."/>
            <person name="Kohler A."/>
            <person name="Sanchez-Garcia M."/>
            <person name="Andreopoulos B."/>
            <person name="Barry K.W."/>
            <person name="Bonito G."/>
            <person name="Buee M."/>
            <person name="Carver A."/>
            <person name="Chen C."/>
            <person name="Cichocki N."/>
            <person name="Clum A."/>
            <person name="Culley D."/>
            <person name="Crous P.W."/>
            <person name="Fauchery L."/>
            <person name="Girlanda M."/>
            <person name="Hayes R."/>
            <person name="Keri Z."/>
            <person name="LaButti K."/>
            <person name="Lipzen A."/>
            <person name="Lombard V."/>
            <person name="Magnuson J."/>
            <person name="Maillard F."/>
            <person name="Morin E."/>
            <person name="Murat C."/>
            <person name="Nolan M."/>
            <person name="Ohm R."/>
            <person name="Pangilinan J."/>
            <person name="Pereira M."/>
            <person name="Perotto S."/>
            <person name="Peter M."/>
            <person name="Riley R."/>
            <person name="Sitrit Y."/>
            <person name="Stielow B."/>
            <person name="Szollosi G."/>
            <person name="Zifcakova L."/>
            <person name="Stursova M."/>
            <person name="Spatafora J.W."/>
            <person name="Tedersoo L."/>
            <person name="Vaario L.-M."/>
            <person name="Yamada A."/>
            <person name="Yan M."/>
            <person name="Wang P."/>
            <person name="Xu J."/>
            <person name="Bruns T."/>
            <person name="Baldrian P."/>
            <person name="Vilgalys R."/>
            <person name="Henrissat B."/>
            <person name="Grigoriev I.V."/>
            <person name="Hibbett D."/>
            <person name="Nagy L.G."/>
            <person name="Martin F.M."/>
        </authorList>
    </citation>
    <scope>NUCLEOTIDE SEQUENCE</scope>
    <source>
        <strain evidence="2">BED1</strain>
    </source>
</reference>
<dbReference type="EMBL" id="WHUW01000030">
    <property type="protein sequence ID" value="KAF8434096.1"/>
    <property type="molecule type" value="Genomic_DNA"/>
</dbReference>
<dbReference type="AlphaFoldDB" id="A0AAD4BMB1"/>
<reference evidence="2" key="2">
    <citation type="journal article" date="2020" name="Nat. Commun.">
        <title>Large-scale genome sequencing of mycorrhizal fungi provides insights into the early evolution of symbiotic traits.</title>
        <authorList>
            <person name="Miyauchi S."/>
            <person name="Kiss E."/>
            <person name="Kuo A."/>
            <person name="Drula E."/>
            <person name="Kohler A."/>
            <person name="Sanchez-Garcia M."/>
            <person name="Morin E."/>
            <person name="Andreopoulos B."/>
            <person name="Barry K.W."/>
            <person name="Bonito G."/>
            <person name="Buee M."/>
            <person name="Carver A."/>
            <person name="Chen C."/>
            <person name="Cichocki N."/>
            <person name="Clum A."/>
            <person name="Culley D."/>
            <person name="Crous P.W."/>
            <person name="Fauchery L."/>
            <person name="Girlanda M."/>
            <person name="Hayes R.D."/>
            <person name="Keri Z."/>
            <person name="LaButti K."/>
            <person name="Lipzen A."/>
            <person name="Lombard V."/>
            <person name="Magnuson J."/>
            <person name="Maillard F."/>
            <person name="Murat C."/>
            <person name="Nolan M."/>
            <person name="Ohm R.A."/>
            <person name="Pangilinan J."/>
            <person name="Pereira M.F."/>
            <person name="Perotto S."/>
            <person name="Peter M."/>
            <person name="Pfister S."/>
            <person name="Riley R."/>
            <person name="Sitrit Y."/>
            <person name="Stielow J.B."/>
            <person name="Szollosi G."/>
            <person name="Zifcakova L."/>
            <person name="Stursova M."/>
            <person name="Spatafora J.W."/>
            <person name="Tedersoo L."/>
            <person name="Vaario L.M."/>
            <person name="Yamada A."/>
            <person name="Yan M."/>
            <person name="Wang P."/>
            <person name="Xu J."/>
            <person name="Bruns T."/>
            <person name="Baldrian P."/>
            <person name="Vilgalys R."/>
            <person name="Dunand C."/>
            <person name="Henrissat B."/>
            <person name="Grigoriev I.V."/>
            <person name="Hibbett D."/>
            <person name="Nagy L.G."/>
            <person name="Martin F.M."/>
        </authorList>
    </citation>
    <scope>NUCLEOTIDE SEQUENCE</scope>
    <source>
        <strain evidence="2">BED1</strain>
    </source>
</reference>
<organism evidence="2 3">
    <name type="scientific">Boletus edulis BED1</name>
    <dbReference type="NCBI Taxonomy" id="1328754"/>
    <lineage>
        <taxon>Eukaryota</taxon>
        <taxon>Fungi</taxon>
        <taxon>Dikarya</taxon>
        <taxon>Basidiomycota</taxon>
        <taxon>Agaricomycotina</taxon>
        <taxon>Agaricomycetes</taxon>
        <taxon>Agaricomycetidae</taxon>
        <taxon>Boletales</taxon>
        <taxon>Boletineae</taxon>
        <taxon>Boletaceae</taxon>
        <taxon>Boletoideae</taxon>
        <taxon>Boletus</taxon>
    </lineage>
</organism>
<dbReference type="Proteomes" id="UP001194468">
    <property type="component" value="Unassembled WGS sequence"/>
</dbReference>
<keyword evidence="3" id="KW-1185">Reference proteome</keyword>
<feature type="region of interest" description="Disordered" evidence="1">
    <location>
        <begin position="1"/>
        <end position="24"/>
    </location>
</feature>
<protein>
    <submittedName>
        <fullName evidence="2">Uncharacterized protein</fullName>
    </submittedName>
</protein>
<evidence type="ECO:0000313" key="3">
    <source>
        <dbReference type="Proteomes" id="UP001194468"/>
    </source>
</evidence>
<comment type="caution">
    <text evidence="2">The sequence shown here is derived from an EMBL/GenBank/DDBJ whole genome shotgun (WGS) entry which is preliminary data.</text>
</comment>
<name>A0AAD4BMB1_BOLED</name>
<accession>A0AAD4BMB1</accession>
<evidence type="ECO:0000256" key="1">
    <source>
        <dbReference type="SAM" id="MobiDB-lite"/>
    </source>
</evidence>
<gene>
    <name evidence="2" type="ORF">L210DRAFT_3554027</name>
</gene>
<sequence>MYSAWRHNASRSGPDQTRPPGTHTLSIGKLRIHYAPMSTPSTARLQMPTVCDFDPLFVDDTARVAAGVVRVIRAATPGGFVIATDLPDICLLLQHNLDYTPRPISQVPPVIPKR</sequence>